<dbReference type="SMART" id="SM01296">
    <property type="entry name" value="N2227"/>
    <property type="match status" value="1"/>
</dbReference>
<dbReference type="GO" id="GO:0030735">
    <property type="term" value="F:carnosine N-methyltransferase activity"/>
    <property type="evidence" value="ECO:0007669"/>
    <property type="project" value="UniProtKB-EC"/>
</dbReference>
<dbReference type="GO" id="GO:0032259">
    <property type="term" value="P:methylation"/>
    <property type="evidence" value="ECO:0007669"/>
    <property type="project" value="UniProtKB-KW"/>
</dbReference>
<dbReference type="STRING" id="1664694.A0A0N0NQD8"/>
<dbReference type="PANTHER" id="PTHR12303:SF6">
    <property type="entry name" value="CARNOSINE N-METHYLTRANSFERASE"/>
    <property type="match status" value="1"/>
</dbReference>
<dbReference type="Pfam" id="PF07942">
    <property type="entry name" value="CARME"/>
    <property type="match status" value="1"/>
</dbReference>
<feature type="region of interest" description="Disordered" evidence="6">
    <location>
        <begin position="1"/>
        <end position="20"/>
    </location>
</feature>
<gene>
    <name evidence="7" type="ORF">AB675_6568</name>
</gene>
<evidence type="ECO:0000256" key="1">
    <source>
        <dbReference type="ARBA" id="ARBA00010086"/>
    </source>
</evidence>
<dbReference type="GeneID" id="28738747"/>
<name>A0A0N0NQD8_9EURO</name>
<dbReference type="RefSeq" id="XP_018003754.1">
    <property type="nucleotide sequence ID" value="XM_018146867.1"/>
</dbReference>
<sequence length="189" mass="20623">MPDVDPATATAEARARGDPIGQMGMASGDFCISFNDAESANTFTSVVTAYFIDTSPNLFRYIQTIHNCLQPGGLWINIGPLLWHFDARSQSPPPHEPSGNANKGVRQEEKFQDTGIAEPGSFEMTYDEVLALIGQSGFEILHHEVLPAGSDTDDGEGKIMGDPGLYLQDARSMVQMRYRCGHFVARKVA</sequence>
<dbReference type="InterPro" id="IPR029063">
    <property type="entry name" value="SAM-dependent_MTases_sf"/>
</dbReference>
<dbReference type="SUPFAM" id="SSF53335">
    <property type="entry name" value="S-adenosyl-L-methionine-dependent methyltransferases"/>
    <property type="match status" value="1"/>
</dbReference>
<dbReference type="OrthoDB" id="978at2759"/>
<evidence type="ECO:0000313" key="7">
    <source>
        <dbReference type="EMBL" id="KPI43791.1"/>
    </source>
</evidence>
<feature type="region of interest" description="Disordered" evidence="6">
    <location>
        <begin position="87"/>
        <end position="107"/>
    </location>
</feature>
<comment type="similarity">
    <text evidence="1">Belongs to the carnosine N-methyltransferase family.</text>
</comment>
<comment type="caution">
    <text evidence="7">The sequence shown here is derived from an EMBL/GenBank/DDBJ whole genome shotgun (WGS) entry which is preliminary data.</text>
</comment>
<dbReference type="PANTHER" id="PTHR12303">
    <property type="entry name" value="CARNOSINE N-METHYLTRANSFERASE"/>
    <property type="match status" value="1"/>
</dbReference>
<organism evidence="7 8">
    <name type="scientific">Cyphellophora attinorum</name>
    <dbReference type="NCBI Taxonomy" id="1664694"/>
    <lineage>
        <taxon>Eukaryota</taxon>
        <taxon>Fungi</taxon>
        <taxon>Dikarya</taxon>
        <taxon>Ascomycota</taxon>
        <taxon>Pezizomycotina</taxon>
        <taxon>Eurotiomycetes</taxon>
        <taxon>Chaetothyriomycetidae</taxon>
        <taxon>Chaetothyriales</taxon>
        <taxon>Cyphellophoraceae</taxon>
        <taxon>Cyphellophora</taxon>
    </lineage>
</organism>
<keyword evidence="5" id="KW-0949">S-adenosyl-L-methionine</keyword>
<dbReference type="EMBL" id="LFJN01000004">
    <property type="protein sequence ID" value="KPI43791.1"/>
    <property type="molecule type" value="Genomic_DNA"/>
</dbReference>
<dbReference type="EC" id="2.1.1.22" evidence="2"/>
<evidence type="ECO:0000256" key="6">
    <source>
        <dbReference type="SAM" id="MobiDB-lite"/>
    </source>
</evidence>
<proteinExistence type="inferred from homology"/>
<dbReference type="AlphaFoldDB" id="A0A0N0NQD8"/>
<accession>A0A0N0NQD8</accession>
<keyword evidence="3" id="KW-0489">Methyltransferase</keyword>
<dbReference type="InterPro" id="IPR012901">
    <property type="entry name" value="CARME"/>
</dbReference>
<dbReference type="VEuPathDB" id="FungiDB:AB675_6568"/>
<keyword evidence="4" id="KW-0808">Transferase</keyword>
<evidence type="ECO:0000313" key="8">
    <source>
        <dbReference type="Proteomes" id="UP000038010"/>
    </source>
</evidence>
<reference evidence="7 8" key="1">
    <citation type="submission" date="2015-06" db="EMBL/GenBank/DDBJ databases">
        <title>Draft genome of the ant-associated black yeast Phialophora attae CBS 131958.</title>
        <authorList>
            <person name="Moreno L.F."/>
            <person name="Stielow B.J."/>
            <person name="de Hoog S."/>
            <person name="Vicente V.A."/>
            <person name="Weiss V.A."/>
            <person name="de Vries M."/>
            <person name="Cruz L.M."/>
            <person name="Souza E.M."/>
        </authorList>
    </citation>
    <scope>NUCLEOTIDE SEQUENCE [LARGE SCALE GENOMIC DNA]</scope>
    <source>
        <strain evidence="7 8">CBS 131958</strain>
    </source>
</reference>
<evidence type="ECO:0000256" key="3">
    <source>
        <dbReference type="ARBA" id="ARBA00022603"/>
    </source>
</evidence>
<evidence type="ECO:0000256" key="5">
    <source>
        <dbReference type="ARBA" id="ARBA00022691"/>
    </source>
</evidence>
<evidence type="ECO:0000256" key="2">
    <source>
        <dbReference type="ARBA" id="ARBA00012003"/>
    </source>
</evidence>
<dbReference type="Gene3D" id="3.40.50.150">
    <property type="entry name" value="Vaccinia Virus protein VP39"/>
    <property type="match status" value="1"/>
</dbReference>
<protein>
    <recommendedName>
        <fullName evidence="2">carnosine N-methyltransferase</fullName>
        <ecNumber evidence="2">2.1.1.22</ecNumber>
    </recommendedName>
</protein>
<evidence type="ECO:0000256" key="4">
    <source>
        <dbReference type="ARBA" id="ARBA00022679"/>
    </source>
</evidence>
<keyword evidence="8" id="KW-1185">Reference proteome</keyword>
<dbReference type="Proteomes" id="UP000038010">
    <property type="component" value="Unassembled WGS sequence"/>
</dbReference>